<dbReference type="Gene3D" id="1.10.3860.10">
    <property type="entry name" value="Sodium:dicarboxylate symporter"/>
    <property type="match status" value="3"/>
</dbReference>
<dbReference type="HOGENOM" id="CLU_676871_0_0_1"/>
<name>D8T3P3_SELML</name>
<organism evidence="10">
    <name type="scientific">Selaginella moellendorffii</name>
    <name type="common">Spikemoss</name>
    <dbReference type="NCBI Taxonomy" id="88036"/>
    <lineage>
        <taxon>Eukaryota</taxon>
        <taxon>Viridiplantae</taxon>
        <taxon>Streptophyta</taxon>
        <taxon>Embryophyta</taxon>
        <taxon>Tracheophyta</taxon>
        <taxon>Lycopodiopsida</taxon>
        <taxon>Selaginellales</taxon>
        <taxon>Selaginellaceae</taxon>
        <taxon>Selaginella</taxon>
    </lineage>
</organism>
<feature type="transmembrane region" description="Helical" evidence="6">
    <location>
        <begin position="139"/>
        <end position="160"/>
    </location>
</feature>
<dbReference type="EMBL" id="GL377670">
    <property type="protein sequence ID" value="EFJ08737.1"/>
    <property type="molecule type" value="Genomic_DNA"/>
</dbReference>
<dbReference type="Pfam" id="PF00375">
    <property type="entry name" value="SDF"/>
    <property type="match status" value="3"/>
</dbReference>
<dbReference type="AlphaFoldDB" id="D8T3P3"/>
<keyword evidence="4 6" id="KW-1133">Transmembrane helix</keyword>
<dbReference type="PRINTS" id="PR00173">
    <property type="entry name" value="EDTRNSPORT"/>
</dbReference>
<dbReference type="Gramene" id="EFJ08737">
    <property type="protein sequence ID" value="EFJ08737"/>
    <property type="gene ID" value="SELMODRAFT_428676"/>
</dbReference>
<gene>
    <name evidence="9" type="ORF">SELMODRAFT_428676</name>
</gene>
<dbReference type="Proteomes" id="UP000001514">
    <property type="component" value="Unassembled WGS sequence"/>
</dbReference>
<feature type="domain" description="DUF7796" evidence="8">
    <location>
        <begin position="3"/>
        <end position="63"/>
    </location>
</feature>
<evidence type="ECO:0000256" key="2">
    <source>
        <dbReference type="ARBA" id="ARBA00022448"/>
    </source>
</evidence>
<keyword evidence="10" id="KW-1185">Reference proteome</keyword>
<dbReference type="SUPFAM" id="SSF118215">
    <property type="entry name" value="Proton glutamate symport protein"/>
    <property type="match status" value="1"/>
</dbReference>
<feature type="transmembrane region" description="Helical" evidence="6">
    <location>
        <begin position="314"/>
        <end position="334"/>
    </location>
</feature>
<comment type="subcellular location">
    <subcellularLocation>
        <location evidence="1 6">Membrane</location>
        <topology evidence="1 6">Multi-pass membrane protein</topology>
    </subcellularLocation>
</comment>
<evidence type="ECO:0000256" key="6">
    <source>
        <dbReference type="RuleBase" id="RU361216"/>
    </source>
</evidence>
<evidence type="ECO:0000256" key="4">
    <source>
        <dbReference type="ARBA" id="ARBA00022989"/>
    </source>
</evidence>
<feature type="transmembrane region" description="Helical" evidence="6">
    <location>
        <begin position="180"/>
        <end position="200"/>
    </location>
</feature>
<dbReference type="InterPro" id="IPR001991">
    <property type="entry name" value="Na-dicarboxylate_symporter"/>
</dbReference>
<keyword evidence="2 6" id="KW-0813">Transport</keyword>
<dbReference type="KEGG" id="smo:SELMODRAFT_428676"/>
<evidence type="ECO:0000256" key="1">
    <source>
        <dbReference type="ARBA" id="ARBA00004141"/>
    </source>
</evidence>
<dbReference type="PANTHER" id="PTHR11958">
    <property type="entry name" value="SODIUM/DICARBOXYLATE SYMPORTER-RELATED"/>
    <property type="match status" value="1"/>
</dbReference>
<evidence type="ECO:0000313" key="10">
    <source>
        <dbReference type="Proteomes" id="UP000001514"/>
    </source>
</evidence>
<feature type="transmembrane region" description="Helical" evidence="6">
    <location>
        <begin position="212"/>
        <end position="234"/>
    </location>
</feature>
<comment type="similarity">
    <text evidence="6">Belongs to the dicarboxylate/amino acid:cation symporter (DAACS) (TC 2.A.23) family.</text>
</comment>
<evidence type="ECO:0000256" key="7">
    <source>
        <dbReference type="SAM" id="MobiDB-lite"/>
    </source>
</evidence>
<keyword evidence="6" id="KW-0769">Symport</keyword>
<evidence type="ECO:0000259" key="8">
    <source>
        <dbReference type="Pfam" id="PF25072"/>
    </source>
</evidence>
<dbReference type="GO" id="GO:0005313">
    <property type="term" value="F:L-glutamate transmembrane transporter activity"/>
    <property type="evidence" value="ECO:0000318"/>
    <property type="project" value="GO_Central"/>
</dbReference>
<dbReference type="InterPro" id="IPR056698">
    <property type="entry name" value="DUF7796"/>
</dbReference>
<dbReference type="InParanoid" id="D8T3P3"/>
<feature type="compositionally biased region" description="Low complexity" evidence="7">
    <location>
        <begin position="64"/>
        <end position="77"/>
    </location>
</feature>
<keyword evidence="5 6" id="KW-0472">Membrane</keyword>
<dbReference type="GO" id="GO:0015501">
    <property type="term" value="F:glutamate:sodium symporter activity"/>
    <property type="evidence" value="ECO:0000318"/>
    <property type="project" value="GO_Central"/>
</dbReference>
<feature type="transmembrane region" description="Helical" evidence="6">
    <location>
        <begin position="346"/>
        <end position="368"/>
    </location>
</feature>
<dbReference type="GO" id="GO:0015175">
    <property type="term" value="F:neutral L-amino acid transmembrane transporter activity"/>
    <property type="evidence" value="ECO:0000318"/>
    <property type="project" value="GO_Central"/>
</dbReference>
<dbReference type="GO" id="GO:0005886">
    <property type="term" value="C:plasma membrane"/>
    <property type="evidence" value="ECO:0000318"/>
    <property type="project" value="GO_Central"/>
</dbReference>
<accession>D8T3P3</accession>
<reference evidence="9 10" key="1">
    <citation type="journal article" date="2011" name="Science">
        <title>The Selaginella genome identifies genetic changes associated with the evolution of vascular plants.</title>
        <authorList>
            <person name="Banks J.A."/>
            <person name="Nishiyama T."/>
            <person name="Hasebe M."/>
            <person name="Bowman J.L."/>
            <person name="Gribskov M."/>
            <person name="dePamphilis C."/>
            <person name="Albert V.A."/>
            <person name="Aono N."/>
            <person name="Aoyama T."/>
            <person name="Ambrose B.A."/>
            <person name="Ashton N.W."/>
            <person name="Axtell M.J."/>
            <person name="Barker E."/>
            <person name="Barker M.S."/>
            <person name="Bennetzen J.L."/>
            <person name="Bonawitz N.D."/>
            <person name="Chapple C."/>
            <person name="Cheng C."/>
            <person name="Correa L.G."/>
            <person name="Dacre M."/>
            <person name="DeBarry J."/>
            <person name="Dreyer I."/>
            <person name="Elias M."/>
            <person name="Engstrom E.M."/>
            <person name="Estelle M."/>
            <person name="Feng L."/>
            <person name="Finet C."/>
            <person name="Floyd S.K."/>
            <person name="Frommer W.B."/>
            <person name="Fujita T."/>
            <person name="Gramzow L."/>
            <person name="Gutensohn M."/>
            <person name="Harholt J."/>
            <person name="Hattori M."/>
            <person name="Heyl A."/>
            <person name="Hirai T."/>
            <person name="Hiwatashi Y."/>
            <person name="Ishikawa M."/>
            <person name="Iwata M."/>
            <person name="Karol K.G."/>
            <person name="Koehler B."/>
            <person name="Kolukisaoglu U."/>
            <person name="Kubo M."/>
            <person name="Kurata T."/>
            <person name="Lalonde S."/>
            <person name="Li K."/>
            <person name="Li Y."/>
            <person name="Litt A."/>
            <person name="Lyons E."/>
            <person name="Manning G."/>
            <person name="Maruyama T."/>
            <person name="Michael T.P."/>
            <person name="Mikami K."/>
            <person name="Miyazaki S."/>
            <person name="Morinaga S."/>
            <person name="Murata T."/>
            <person name="Mueller-Roeber B."/>
            <person name="Nelson D.R."/>
            <person name="Obara M."/>
            <person name="Oguri Y."/>
            <person name="Olmstead R.G."/>
            <person name="Onodera N."/>
            <person name="Petersen B.L."/>
            <person name="Pils B."/>
            <person name="Prigge M."/>
            <person name="Rensing S.A."/>
            <person name="Riano-Pachon D.M."/>
            <person name="Roberts A.W."/>
            <person name="Sato Y."/>
            <person name="Scheller H.V."/>
            <person name="Schulz B."/>
            <person name="Schulz C."/>
            <person name="Shakirov E.V."/>
            <person name="Shibagaki N."/>
            <person name="Shinohara N."/>
            <person name="Shippen D.E."/>
            <person name="Soerensen I."/>
            <person name="Sotooka R."/>
            <person name="Sugimoto N."/>
            <person name="Sugita M."/>
            <person name="Sumikawa N."/>
            <person name="Tanurdzic M."/>
            <person name="Theissen G."/>
            <person name="Ulvskov P."/>
            <person name="Wakazuki S."/>
            <person name="Weng J.K."/>
            <person name="Willats W.W."/>
            <person name="Wipf D."/>
            <person name="Wolf P.G."/>
            <person name="Yang L."/>
            <person name="Zimmer A.D."/>
            <person name="Zhu Q."/>
            <person name="Mitros T."/>
            <person name="Hellsten U."/>
            <person name="Loque D."/>
            <person name="Otillar R."/>
            <person name="Salamov A."/>
            <person name="Schmutz J."/>
            <person name="Shapiro H."/>
            <person name="Lindquist E."/>
            <person name="Lucas S."/>
            <person name="Rokhsar D."/>
            <person name="Grigoriev I.V."/>
        </authorList>
    </citation>
    <scope>NUCLEOTIDE SEQUENCE [LARGE SCALE GENOMIC DNA]</scope>
</reference>
<feature type="transmembrane region" description="Helical" evidence="6">
    <location>
        <begin position="265"/>
        <end position="287"/>
    </location>
</feature>
<dbReference type="STRING" id="88036.D8T3P3"/>
<dbReference type="InterPro" id="IPR036458">
    <property type="entry name" value="Na:dicarbo_symporter_sf"/>
</dbReference>
<evidence type="ECO:0000256" key="3">
    <source>
        <dbReference type="ARBA" id="ARBA00022692"/>
    </source>
</evidence>
<dbReference type="PANTHER" id="PTHR11958:SF63">
    <property type="entry name" value="AMINO ACID TRANSPORTER"/>
    <property type="match status" value="1"/>
</dbReference>
<evidence type="ECO:0000313" key="9">
    <source>
        <dbReference type="EMBL" id="EFJ08737.1"/>
    </source>
</evidence>
<dbReference type="Pfam" id="PF25072">
    <property type="entry name" value="DUF7796"/>
    <property type="match status" value="1"/>
</dbReference>
<dbReference type="eggNOG" id="KOG3787">
    <property type="taxonomic scope" value="Eukaryota"/>
</dbReference>
<sequence>MDKLDLCDASSLEWEQSWEALFDSAAGEEVAKTREKFASSNQLQEERWEIWDGPSPQQVCSVKSGNPWPKSSPPSSSDFIISDNRGQLAGGTSCLKFFCRLTHSLAVGSPRMLEHLADESRVSNLFMALFATLLRKEMLVWWTLLGVAAGVGVGASLYNSNCSSLTIDLIGYPGELYLRALQQLVLPLVVSSLMSGVFSLRQAGGGLGERTYPLVTLVELCNSVVIKIILGVIAFSPFGVASLACKTLLKACNVFHLLKALGVDVGTVIGGFLLHSLVVLPLTVVLLSQKNPFKLLNSATMPLLTMNVLRLPDVIPVSCALSRYFSLAIFCALIQAHGLELNLNKLFVLAIASTLAAIGCASVPQAGVITAVGFSRYVGDVSVLLAVDWLLGSIRTSVNIWEMAVLA</sequence>
<keyword evidence="3 6" id="KW-0812">Transmembrane</keyword>
<proteinExistence type="inferred from homology"/>
<dbReference type="InterPro" id="IPR050746">
    <property type="entry name" value="DAACS"/>
</dbReference>
<feature type="region of interest" description="Disordered" evidence="7">
    <location>
        <begin position="54"/>
        <end position="77"/>
    </location>
</feature>
<protein>
    <recommendedName>
        <fullName evidence="6">Amino acid transporter</fullName>
    </recommendedName>
</protein>
<evidence type="ECO:0000256" key="5">
    <source>
        <dbReference type="ARBA" id="ARBA00023136"/>
    </source>
</evidence>